<dbReference type="EMBL" id="LAZP02000052">
    <property type="protein sequence ID" value="PFH61855.1"/>
    <property type="molecule type" value="Genomic_DNA"/>
</dbReference>
<dbReference type="Proteomes" id="UP000037136">
    <property type="component" value="Unassembled WGS sequence"/>
</dbReference>
<organism evidence="2 3">
    <name type="scientific">Ophiocordyceps unilateralis</name>
    <name type="common">Zombie-ant fungus</name>
    <name type="synonym">Torrubia unilateralis</name>
    <dbReference type="NCBI Taxonomy" id="268505"/>
    <lineage>
        <taxon>Eukaryota</taxon>
        <taxon>Fungi</taxon>
        <taxon>Dikarya</taxon>
        <taxon>Ascomycota</taxon>
        <taxon>Pezizomycotina</taxon>
        <taxon>Sordariomycetes</taxon>
        <taxon>Hypocreomycetidae</taxon>
        <taxon>Hypocreales</taxon>
        <taxon>Ophiocordycipitaceae</taxon>
        <taxon>Ophiocordyceps</taxon>
    </lineage>
</organism>
<feature type="compositionally biased region" description="Acidic residues" evidence="1">
    <location>
        <begin position="304"/>
        <end position="317"/>
    </location>
</feature>
<accession>A0A2A9PK26</accession>
<feature type="region of interest" description="Disordered" evidence="1">
    <location>
        <begin position="949"/>
        <end position="979"/>
    </location>
</feature>
<keyword evidence="3" id="KW-1185">Reference proteome</keyword>
<feature type="region of interest" description="Disordered" evidence="1">
    <location>
        <begin position="1033"/>
        <end position="1065"/>
    </location>
</feature>
<evidence type="ECO:0000256" key="1">
    <source>
        <dbReference type="SAM" id="MobiDB-lite"/>
    </source>
</evidence>
<feature type="compositionally biased region" description="Acidic residues" evidence="1">
    <location>
        <begin position="876"/>
        <end position="886"/>
    </location>
</feature>
<feature type="region of interest" description="Disordered" evidence="1">
    <location>
        <begin position="612"/>
        <end position="707"/>
    </location>
</feature>
<reference evidence="2 3" key="2">
    <citation type="journal article" date="2017" name="Sci. Rep.">
        <title>Ant-infecting Ophiocordyceps genomes reveal a high diversity of potential behavioral manipulation genes and a possible major role for enterotoxins.</title>
        <authorList>
            <person name="de Bekker C."/>
            <person name="Ohm R.A."/>
            <person name="Evans H.C."/>
            <person name="Brachmann A."/>
            <person name="Hughes D.P."/>
        </authorList>
    </citation>
    <scope>NUCLEOTIDE SEQUENCE [LARGE SCALE GENOMIC DNA]</scope>
    <source>
        <strain evidence="2 3">SC16a</strain>
    </source>
</reference>
<evidence type="ECO:0000313" key="3">
    <source>
        <dbReference type="Proteomes" id="UP000037136"/>
    </source>
</evidence>
<feature type="compositionally biased region" description="Polar residues" evidence="1">
    <location>
        <begin position="320"/>
        <end position="331"/>
    </location>
</feature>
<feature type="region of interest" description="Disordered" evidence="1">
    <location>
        <begin position="304"/>
        <end position="380"/>
    </location>
</feature>
<dbReference type="AlphaFoldDB" id="A0A2A9PK26"/>
<dbReference type="STRING" id="268505.A0A2A9PK26"/>
<feature type="compositionally biased region" description="Low complexity" evidence="1">
    <location>
        <begin position="9"/>
        <end position="48"/>
    </location>
</feature>
<feature type="region of interest" description="Disordered" evidence="1">
    <location>
        <begin position="518"/>
        <end position="550"/>
    </location>
</feature>
<feature type="compositionally biased region" description="Acidic residues" evidence="1">
    <location>
        <begin position="687"/>
        <end position="701"/>
    </location>
</feature>
<gene>
    <name evidence="2" type="ORF">XA68_16086</name>
</gene>
<evidence type="ECO:0000313" key="2">
    <source>
        <dbReference type="EMBL" id="PFH61855.1"/>
    </source>
</evidence>
<feature type="compositionally biased region" description="Basic and acidic residues" evidence="1">
    <location>
        <begin position="962"/>
        <end position="974"/>
    </location>
</feature>
<feature type="region of interest" description="Disordered" evidence="1">
    <location>
        <begin position="857"/>
        <end position="888"/>
    </location>
</feature>
<feature type="region of interest" description="Disordered" evidence="1">
    <location>
        <begin position="1"/>
        <end position="164"/>
    </location>
</feature>
<feature type="compositionally biased region" description="Low complexity" evidence="1">
    <location>
        <begin position="370"/>
        <end position="379"/>
    </location>
</feature>
<name>A0A2A9PK26_OPHUN</name>
<comment type="caution">
    <text evidence="2">The sequence shown here is derived from an EMBL/GenBank/DDBJ whole genome shotgun (WGS) entry which is preliminary data.</text>
</comment>
<protein>
    <submittedName>
        <fullName evidence="2">Uncharacterized protein</fullName>
    </submittedName>
</protein>
<dbReference type="OrthoDB" id="5288142at2759"/>
<reference evidence="2 3" key="1">
    <citation type="journal article" date="2015" name="BMC Genomics">
        <title>Gene expression during zombie ant biting behavior reflects the complexity underlying fungal parasitic behavioral manipulation.</title>
        <authorList>
            <person name="de Bekker C."/>
            <person name="Ohm R.A."/>
            <person name="Loreto R.G."/>
            <person name="Sebastian A."/>
            <person name="Albert I."/>
            <person name="Merrow M."/>
            <person name="Brachmann A."/>
            <person name="Hughes D.P."/>
        </authorList>
    </citation>
    <scope>NUCLEOTIDE SEQUENCE [LARGE SCALE GENOMIC DNA]</scope>
    <source>
        <strain evidence="2 3">SC16a</strain>
    </source>
</reference>
<sequence length="1145" mass="122309">MATAISDQAASPSSSSSSPSPSSSATNTSTASPSVASSSATSRAAVTTTPPPPPPSLCPGSSSPSTDDQLSAAMSPAATPEPIIWPLKPGPDPGAKAHQYPRYEPPSAVLSPPDSEAGQQDHHRPLRTASVRSDTRLAHPKPIAKPIANPVHSKLRPGSPRGSVAQLEATAERLSMTSSIDDAIRNLLSELKASDSRRSSMLLRMTSIDADDADDQPRRHLSTSSSIVSTNIAARHGGYSPAAFVMSPAHSLSNRRRSDLDLGSMLSRHGPGKSSVHSAGLSLAEISESEPISLTQDALDEADAAPPIDEDDEDDQDTPMLSSHDQQQQETLPPVAHSLQGYHDAADVPPPLSVRPQPAADEAGGRDGTRPPSSRSTSTFQQCRDAFRDFDGVHWDPDQAHLLVLPGADSRAALPAGYVRPQSYVDVDSGQDMTFYPARVPAMLNVPPKLSNKVKAAQRNQRVSQVLSAMFEPDGVEAPVHSAVRASTDSAPHTWLADPIATSPRSLAMDIDVCPDKESPRVEARPVSGALRRPQRLSGMDPEKHKSPVTKLPPQLRASAFFDLPSTTADVEIKDGSAMATLDDLLDASATAPVGAFTDHTLAGKLGSEVYGKKKKHKTHKSVATLDTLSPEPKPKKRSSLLWLGKRSSHDGENKSLLMNMTSADDDENSVQNGAVEAAGDGSGEDRAEEEEEDEEEDDEDNVYRGPPTTLLAELQLRKQEQQQRKKNFGSGFPNGIHATLLEMDTVAETQRKHRQTKRVNLAWEEPGAHVDQNGSDDEDVPLAILAAMHQGAKNRADLERPMGLMERRELEDNEPLSRRRARLQGLDTLPAGLRRHQSAMSLGALAAVDSQSPCSWAGGVSPVPQQQPQQPQEKEGEEEAEEDMGETLGERRRRLAASASGSDADHLPRARPVSSSFSAELLGQFGDGDAAPAEPSDGGKAVWVDTTAEGEETLGQRRRRLQAEREARNREMSHGSPMARATPRLVRQLSMADVLAAHPMKDSVDGRAMDEFRRAEESRIAASEREAKLAAARRQMPRSLTTPSGMDRSGGFRGGVYNDGTGGCGPQASRSSLALGSQGRGAYGLGGVFHNGYGSAVVAQPMYGATMDMYGGGMMMMPRSAGLMGAAGGGSMDRVEQWRRGVRP</sequence>
<proteinExistence type="predicted"/>